<dbReference type="GO" id="GO:0043226">
    <property type="term" value="C:organelle"/>
    <property type="evidence" value="ECO:0007669"/>
    <property type="project" value="UniProtKB-ARBA"/>
</dbReference>
<comment type="subcellular location">
    <subcellularLocation>
        <location evidence="1">Cytoplasm</location>
    </subcellularLocation>
</comment>
<evidence type="ECO:0000256" key="4">
    <source>
        <dbReference type="ARBA" id="ARBA00022737"/>
    </source>
</evidence>
<dbReference type="Proteomes" id="UP000694867">
    <property type="component" value="Unplaced"/>
</dbReference>
<accession>A0AAJ6QPX2</accession>
<dbReference type="Gene3D" id="1.10.238.10">
    <property type="entry name" value="EF-hand"/>
    <property type="match status" value="1"/>
</dbReference>
<name>A0AAJ6QPX2_9ACAR</name>
<feature type="domain" description="EF-hand" evidence="6">
    <location>
        <begin position="77"/>
        <end position="112"/>
    </location>
</feature>
<evidence type="ECO:0000256" key="5">
    <source>
        <dbReference type="ARBA" id="ARBA00022837"/>
    </source>
</evidence>
<dbReference type="InterPro" id="IPR011992">
    <property type="entry name" value="EF-hand-dom_pair"/>
</dbReference>
<keyword evidence="7" id="KW-1185">Reference proteome</keyword>
<proteinExistence type="predicted"/>
<dbReference type="PANTHER" id="PTHR46212:SF3">
    <property type="entry name" value="GH27120P"/>
    <property type="match status" value="1"/>
</dbReference>
<dbReference type="PANTHER" id="PTHR46212">
    <property type="entry name" value="PEFLIN"/>
    <property type="match status" value="1"/>
</dbReference>
<keyword evidence="5" id="KW-0106">Calcium</keyword>
<dbReference type="InterPro" id="IPR002048">
    <property type="entry name" value="EF_hand_dom"/>
</dbReference>
<reference evidence="8" key="1">
    <citation type="submission" date="2025-08" db="UniProtKB">
        <authorList>
            <consortium name="RefSeq"/>
        </authorList>
    </citation>
    <scope>IDENTIFICATION</scope>
</reference>
<dbReference type="GO" id="GO:0005509">
    <property type="term" value="F:calcium ion binding"/>
    <property type="evidence" value="ECO:0007669"/>
    <property type="project" value="InterPro"/>
</dbReference>
<dbReference type="FunFam" id="1.10.238.10:FF:000178">
    <property type="entry name" value="Calmodulin-2 A"/>
    <property type="match status" value="1"/>
</dbReference>
<keyword evidence="4" id="KW-0677">Repeat</keyword>
<gene>
    <name evidence="8" type="primary">LOC100902973</name>
</gene>
<dbReference type="GO" id="GO:0005737">
    <property type="term" value="C:cytoplasm"/>
    <property type="evidence" value="ECO:0007669"/>
    <property type="project" value="UniProtKB-SubCell"/>
</dbReference>
<evidence type="ECO:0000256" key="3">
    <source>
        <dbReference type="ARBA" id="ARBA00022723"/>
    </source>
</evidence>
<dbReference type="SUPFAM" id="SSF47473">
    <property type="entry name" value="EF-hand"/>
    <property type="match status" value="1"/>
</dbReference>
<keyword evidence="2" id="KW-0963">Cytoplasm</keyword>
<organism evidence="7 8">
    <name type="scientific">Galendromus occidentalis</name>
    <name type="common">western predatory mite</name>
    <dbReference type="NCBI Taxonomy" id="34638"/>
    <lineage>
        <taxon>Eukaryota</taxon>
        <taxon>Metazoa</taxon>
        <taxon>Ecdysozoa</taxon>
        <taxon>Arthropoda</taxon>
        <taxon>Chelicerata</taxon>
        <taxon>Arachnida</taxon>
        <taxon>Acari</taxon>
        <taxon>Parasitiformes</taxon>
        <taxon>Mesostigmata</taxon>
        <taxon>Gamasina</taxon>
        <taxon>Phytoseioidea</taxon>
        <taxon>Phytoseiidae</taxon>
        <taxon>Typhlodrominae</taxon>
        <taxon>Galendromus</taxon>
    </lineage>
</organism>
<evidence type="ECO:0000313" key="8">
    <source>
        <dbReference type="RefSeq" id="XP_003740108.1"/>
    </source>
</evidence>
<dbReference type="PROSITE" id="PS50222">
    <property type="entry name" value="EF_HAND_2"/>
    <property type="match status" value="2"/>
</dbReference>
<dbReference type="InterPro" id="IPR051426">
    <property type="entry name" value="Peflin/Sorcin_CaBP"/>
</dbReference>
<dbReference type="GeneID" id="100902973"/>
<feature type="domain" description="EF-hand" evidence="6">
    <location>
        <begin position="10"/>
        <end position="45"/>
    </location>
</feature>
<dbReference type="KEGG" id="goe:100902973"/>
<dbReference type="GO" id="GO:0048306">
    <property type="term" value="F:calcium-dependent protein binding"/>
    <property type="evidence" value="ECO:0007669"/>
    <property type="project" value="UniProtKB-ARBA"/>
</dbReference>
<evidence type="ECO:0000313" key="7">
    <source>
        <dbReference type="Proteomes" id="UP000694867"/>
    </source>
</evidence>
<dbReference type="InterPro" id="IPR018247">
    <property type="entry name" value="EF_Hand_1_Ca_BS"/>
</dbReference>
<dbReference type="AlphaFoldDB" id="A0AAJ6QPX2"/>
<dbReference type="PROSITE" id="PS00018">
    <property type="entry name" value="EF_HAND_1"/>
    <property type="match status" value="2"/>
</dbReference>
<evidence type="ECO:0000259" key="6">
    <source>
        <dbReference type="PROSITE" id="PS50222"/>
    </source>
</evidence>
<dbReference type="Pfam" id="PF13499">
    <property type="entry name" value="EF-hand_7"/>
    <property type="match status" value="2"/>
</dbReference>
<evidence type="ECO:0000256" key="2">
    <source>
        <dbReference type="ARBA" id="ARBA00022490"/>
    </source>
</evidence>
<dbReference type="SMART" id="SM00054">
    <property type="entry name" value="EFh"/>
    <property type="match status" value="4"/>
</dbReference>
<keyword evidence="3" id="KW-0479">Metal-binding</keyword>
<sequence>MAHFQNPYGQANPQIQAMFAAVDKDRSGQITAKELQAALINSNWSQFNEETCRLMISMFDQDNSGTINVQEFEQVYNYIDQWRKCFQGFDQDNSGKISADELHQALQSFGYRLSPQFSQMLVQKFDRVGRSSVEFDAFIQACVMLKCLTDSFRVKDVNQTGTIQIGYEEFLELVFSNAIH</sequence>
<evidence type="ECO:0000256" key="1">
    <source>
        <dbReference type="ARBA" id="ARBA00004496"/>
    </source>
</evidence>
<protein>
    <submittedName>
        <fullName evidence="8">Programmed cell death protein 6</fullName>
    </submittedName>
</protein>
<dbReference type="RefSeq" id="XP_003740108.1">
    <property type="nucleotide sequence ID" value="XM_003740060.2"/>
</dbReference>